<evidence type="ECO:0000313" key="2">
    <source>
        <dbReference type="EMBL" id="MFC3713264.1"/>
    </source>
</evidence>
<protein>
    <submittedName>
        <fullName evidence="2">DUF4136 domain-containing protein</fullName>
    </submittedName>
</protein>
<proteinExistence type="predicted"/>
<dbReference type="Proteomes" id="UP001595615">
    <property type="component" value="Unassembled WGS sequence"/>
</dbReference>
<keyword evidence="1" id="KW-0732">Signal</keyword>
<sequence length="202" mass="20470">MKTTALRTAALAATALLAACSTTGGSNRADVTRFHLGQPVARSTVFVTPVNAADASSLEFRTYAGTVTSALGRTGFTPAAVLGEAEIVAVFGATQTTREALSGGGSGLSVGIGAGTFGRNVGLGGSVNIPVGERKPNEVVVSLIELQLKRRSDNSVIWEGRAMTEARGGSANASLGTVVPALTDALLRDFPGPSGQTVRVKL</sequence>
<dbReference type="PROSITE" id="PS51257">
    <property type="entry name" value="PROKAR_LIPOPROTEIN"/>
    <property type="match status" value="1"/>
</dbReference>
<accession>A0ABV7XF11</accession>
<dbReference type="EMBL" id="JBHRXV010000010">
    <property type="protein sequence ID" value="MFC3713264.1"/>
    <property type="molecule type" value="Genomic_DNA"/>
</dbReference>
<organism evidence="2 3">
    <name type="scientific">Sphingoaurantiacus capsulatus</name>
    <dbReference type="NCBI Taxonomy" id="1771310"/>
    <lineage>
        <taxon>Bacteria</taxon>
        <taxon>Pseudomonadati</taxon>
        <taxon>Pseudomonadota</taxon>
        <taxon>Alphaproteobacteria</taxon>
        <taxon>Sphingomonadales</taxon>
        <taxon>Sphingosinicellaceae</taxon>
        <taxon>Sphingoaurantiacus</taxon>
    </lineage>
</organism>
<evidence type="ECO:0000313" key="3">
    <source>
        <dbReference type="Proteomes" id="UP001595615"/>
    </source>
</evidence>
<feature type="chain" id="PRO_5047342135" evidence="1">
    <location>
        <begin position="19"/>
        <end position="202"/>
    </location>
</feature>
<reference evidence="3" key="1">
    <citation type="journal article" date="2019" name="Int. J. Syst. Evol. Microbiol.">
        <title>The Global Catalogue of Microorganisms (GCM) 10K type strain sequencing project: providing services to taxonomists for standard genome sequencing and annotation.</title>
        <authorList>
            <consortium name="The Broad Institute Genomics Platform"/>
            <consortium name="The Broad Institute Genome Sequencing Center for Infectious Disease"/>
            <person name="Wu L."/>
            <person name="Ma J."/>
        </authorList>
    </citation>
    <scope>NUCLEOTIDE SEQUENCE [LARGE SCALE GENOMIC DNA]</scope>
    <source>
        <strain evidence="3">KCTC 42644</strain>
    </source>
</reference>
<evidence type="ECO:0000256" key="1">
    <source>
        <dbReference type="SAM" id="SignalP"/>
    </source>
</evidence>
<gene>
    <name evidence="2" type="ORF">ACFOMD_11810</name>
</gene>
<dbReference type="RefSeq" id="WP_380861579.1">
    <property type="nucleotide sequence ID" value="NZ_JBHRXV010000010.1"/>
</dbReference>
<comment type="caution">
    <text evidence="2">The sequence shown here is derived from an EMBL/GenBank/DDBJ whole genome shotgun (WGS) entry which is preliminary data.</text>
</comment>
<name>A0ABV7XF11_9SPHN</name>
<keyword evidence="3" id="KW-1185">Reference proteome</keyword>
<feature type="signal peptide" evidence="1">
    <location>
        <begin position="1"/>
        <end position="18"/>
    </location>
</feature>